<dbReference type="AlphaFoldDB" id="A0A8S3YG86"/>
<dbReference type="CDD" id="cd01671">
    <property type="entry name" value="CARD"/>
    <property type="match status" value="1"/>
</dbReference>
<dbReference type="OrthoDB" id="10031931at2759"/>
<keyword evidence="3" id="KW-1185">Reference proteome</keyword>
<organism evidence="2 3">
    <name type="scientific">Candidula unifasciata</name>
    <dbReference type="NCBI Taxonomy" id="100452"/>
    <lineage>
        <taxon>Eukaryota</taxon>
        <taxon>Metazoa</taxon>
        <taxon>Spiralia</taxon>
        <taxon>Lophotrochozoa</taxon>
        <taxon>Mollusca</taxon>
        <taxon>Gastropoda</taxon>
        <taxon>Heterobranchia</taxon>
        <taxon>Euthyneura</taxon>
        <taxon>Panpulmonata</taxon>
        <taxon>Eupulmonata</taxon>
        <taxon>Stylommatophora</taxon>
        <taxon>Helicina</taxon>
        <taxon>Helicoidea</taxon>
        <taxon>Geomitridae</taxon>
        <taxon>Candidula</taxon>
    </lineage>
</organism>
<sequence length="139" mass="15764">MASRNGLFRQLTRVRSKFVEELDINTLLPRLLVKRLFTLAEILLDILSTKDRPVFIEFCRSLEELAPHLLTTLVLESLEQGDNEEKSTAAVSELSKKDKASPSLENVNTHRNVLTIKNLEESQTNNNKTFNSIESLPGK</sequence>
<evidence type="ECO:0000256" key="1">
    <source>
        <dbReference type="SAM" id="MobiDB-lite"/>
    </source>
</evidence>
<proteinExistence type="predicted"/>
<feature type="non-terminal residue" evidence="2">
    <location>
        <position position="1"/>
    </location>
</feature>
<feature type="region of interest" description="Disordered" evidence="1">
    <location>
        <begin position="81"/>
        <end position="104"/>
    </location>
</feature>
<dbReference type="SUPFAM" id="SSF47986">
    <property type="entry name" value="DEATH domain"/>
    <property type="match status" value="1"/>
</dbReference>
<comment type="caution">
    <text evidence="2">The sequence shown here is derived from an EMBL/GenBank/DDBJ whole genome shotgun (WGS) entry which is preliminary data.</text>
</comment>
<evidence type="ECO:0000313" key="2">
    <source>
        <dbReference type="EMBL" id="CAG5116189.1"/>
    </source>
</evidence>
<dbReference type="EMBL" id="CAJHNH020000223">
    <property type="protein sequence ID" value="CAG5116189.1"/>
    <property type="molecule type" value="Genomic_DNA"/>
</dbReference>
<reference evidence="2" key="1">
    <citation type="submission" date="2021-04" db="EMBL/GenBank/DDBJ databases">
        <authorList>
            <consortium name="Molecular Ecology Group"/>
        </authorList>
    </citation>
    <scope>NUCLEOTIDE SEQUENCE</scope>
</reference>
<accession>A0A8S3YG86</accession>
<gene>
    <name evidence="2" type="ORF">CUNI_LOCUS1747</name>
</gene>
<dbReference type="InterPro" id="IPR011029">
    <property type="entry name" value="DEATH-like_dom_sf"/>
</dbReference>
<name>A0A8S3YG86_9EUPU</name>
<protein>
    <submittedName>
        <fullName evidence="2">Uncharacterized protein</fullName>
    </submittedName>
</protein>
<dbReference type="Proteomes" id="UP000678393">
    <property type="component" value="Unassembled WGS sequence"/>
</dbReference>
<evidence type="ECO:0000313" key="3">
    <source>
        <dbReference type="Proteomes" id="UP000678393"/>
    </source>
</evidence>